<feature type="domain" description="Ubiquitin-like" evidence="2">
    <location>
        <begin position="1"/>
        <end position="37"/>
    </location>
</feature>
<feature type="region of interest" description="Disordered" evidence="1">
    <location>
        <begin position="30"/>
        <end position="76"/>
    </location>
</feature>
<dbReference type="InterPro" id="IPR050158">
    <property type="entry name" value="Ubiquitin_ubiquitin-like"/>
</dbReference>
<keyword evidence="4" id="KW-1185">Reference proteome</keyword>
<evidence type="ECO:0000259" key="2">
    <source>
        <dbReference type="PROSITE" id="PS50053"/>
    </source>
</evidence>
<evidence type="ECO:0000256" key="1">
    <source>
        <dbReference type="SAM" id="MobiDB-lite"/>
    </source>
</evidence>
<feature type="compositionally biased region" description="Acidic residues" evidence="1">
    <location>
        <begin position="54"/>
        <end position="68"/>
    </location>
</feature>
<dbReference type="PROSITE" id="PS50053">
    <property type="entry name" value="UBIQUITIN_2"/>
    <property type="match status" value="1"/>
</dbReference>
<dbReference type="OrthoDB" id="428577at2759"/>
<dbReference type="AlphaFoldDB" id="A0A9N9AE25"/>
<accession>A0A9N9AE25</accession>
<sequence length="88" mass="9870">SCDTIYQIKTKIQDKEGVPEDTQRIIFAGKELEDETSGRQDFNGSPSLTQSEQTSEENQSEQTFEDNNSDVVQAGFDMPHSHSAFLLL</sequence>
<dbReference type="Proteomes" id="UP000789706">
    <property type="component" value="Unassembled WGS sequence"/>
</dbReference>
<dbReference type="Pfam" id="PF00240">
    <property type="entry name" value="ubiquitin"/>
    <property type="match status" value="1"/>
</dbReference>
<dbReference type="InterPro" id="IPR029071">
    <property type="entry name" value="Ubiquitin-like_domsf"/>
</dbReference>
<dbReference type="PANTHER" id="PTHR10666">
    <property type="entry name" value="UBIQUITIN"/>
    <property type="match status" value="1"/>
</dbReference>
<dbReference type="Gene3D" id="3.10.20.90">
    <property type="entry name" value="Phosphatidylinositol 3-kinase Catalytic Subunit, Chain A, domain 1"/>
    <property type="match status" value="1"/>
</dbReference>
<reference evidence="3" key="1">
    <citation type="submission" date="2021-06" db="EMBL/GenBank/DDBJ databases">
        <authorList>
            <person name="Kallberg Y."/>
            <person name="Tangrot J."/>
            <person name="Rosling A."/>
        </authorList>
    </citation>
    <scope>NUCLEOTIDE SEQUENCE</scope>
    <source>
        <strain evidence="3">AZ414A</strain>
    </source>
</reference>
<feature type="non-terminal residue" evidence="3">
    <location>
        <position position="1"/>
    </location>
</feature>
<comment type="caution">
    <text evidence="3">The sequence shown here is derived from an EMBL/GenBank/DDBJ whole genome shotgun (WGS) entry which is preliminary data.</text>
</comment>
<dbReference type="EMBL" id="CAJVPK010000569">
    <property type="protein sequence ID" value="CAG8527138.1"/>
    <property type="molecule type" value="Genomic_DNA"/>
</dbReference>
<evidence type="ECO:0000313" key="3">
    <source>
        <dbReference type="EMBL" id="CAG8527138.1"/>
    </source>
</evidence>
<dbReference type="InterPro" id="IPR019954">
    <property type="entry name" value="Ubiquitin_CS"/>
</dbReference>
<evidence type="ECO:0000313" key="4">
    <source>
        <dbReference type="Proteomes" id="UP000789706"/>
    </source>
</evidence>
<dbReference type="InterPro" id="IPR000626">
    <property type="entry name" value="Ubiquitin-like_dom"/>
</dbReference>
<proteinExistence type="predicted"/>
<protein>
    <submittedName>
        <fullName evidence="3">4190_t:CDS:1</fullName>
    </submittedName>
</protein>
<organism evidence="3 4">
    <name type="scientific">Diversispora eburnea</name>
    <dbReference type="NCBI Taxonomy" id="1213867"/>
    <lineage>
        <taxon>Eukaryota</taxon>
        <taxon>Fungi</taxon>
        <taxon>Fungi incertae sedis</taxon>
        <taxon>Mucoromycota</taxon>
        <taxon>Glomeromycotina</taxon>
        <taxon>Glomeromycetes</taxon>
        <taxon>Diversisporales</taxon>
        <taxon>Diversisporaceae</taxon>
        <taxon>Diversispora</taxon>
    </lineage>
</organism>
<dbReference type="PROSITE" id="PS00299">
    <property type="entry name" value="UBIQUITIN_1"/>
    <property type="match status" value="1"/>
</dbReference>
<name>A0A9N9AE25_9GLOM</name>
<gene>
    <name evidence="3" type="ORF">DEBURN_LOCUS5958</name>
</gene>
<dbReference type="SUPFAM" id="SSF54236">
    <property type="entry name" value="Ubiquitin-like"/>
    <property type="match status" value="1"/>
</dbReference>